<gene>
    <name evidence="12" type="ORF">VZT92_011377</name>
</gene>
<dbReference type="Gene3D" id="4.10.400.10">
    <property type="entry name" value="Low-density Lipoprotein Receptor"/>
    <property type="match status" value="1"/>
</dbReference>
<dbReference type="PROSITE" id="PS50986">
    <property type="entry name" value="MANSC"/>
    <property type="match status" value="1"/>
</dbReference>
<dbReference type="SMART" id="SM00131">
    <property type="entry name" value="KU"/>
    <property type="match status" value="2"/>
</dbReference>
<dbReference type="CDD" id="cd22624">
    <property type="entry name" value="Kunitz_HAI1_2-like"/>
    <property type="match status" value="1"/>
</dbReference>
<evidence type="ECO:0000256" key="7">
    <source>
        <dbReference type="PROSITE-ProRule" id="PRU00124"/>
    </source>
</evidence>
<evidence type="ECO:0000313" key="13">
    <source>
        <dbReference type="Proteomes" id="UP001488805"/>
    </source>
</evidence>
<dbReference type="GO" id="GO:0030198">
    <property type="term" value="P:extracellular matrix organization"/>
    <property type="evidence" value="ECO:0007669"/>
    <property type="project" value="TreeGrafter"/>
</dbReference>
<dbReference type="Pfam" id="PF07502">
    <property type="entry name" value="MANEC"/>
    <property type="match status" value="1"/>
</dbReference>
<dbReference type="Proteomes" id="UP001488805">
    <property type="component" value="Unassembled WGS sequence"/>
</dbReference>
<dbReference type="InterPro" id="IPR020901">
    <property type="entry name" value="Prtase_inh_Kunz-CS"/>
</dbReference>
<dbReference type="SMART" id="SM00192">
    <property type="entry name" value="LDLa"/>
    <property type="match status" value="1"/>
</dbReference>
<organism evidence="12 13">
    <name type="scientific">Zoarces viviparus</name>
    <name type="common">Viviparous eelpout</name>
    <name type="synonym">Blennius viviparus</name>
    <dbReference type="NCBI Taxonomy" id="48416"/>
    <lineage>
        <taxon>Eukaryota</taxon>
        <taxon>Metazoa</taxon>
        <taxon>Chordata</taxon>
        <taxon>Craniata</taxon>
        <taxon>Vertebrata</taxon>
        <taxon>Euteleostomi</taxon>
        <taxon>Actinopterygii</taxon>
        <taxon>Neopterygii</taxon>
        <taxon>Teleostei</taxon>
        <taxon>Neoteleostei</taxon>
        <taxon>Acanthomorphata</taxon>
        <taxon>Eupercaria</taxon>
        <taxon>Perciformes</taxon>
        <taxon>Cottioidei</taxon>
        <taxon>Zoarcales</taxon>
        <taxon>Zoarcidae</taxon>
        <taxon>Zoarcinae</taxon>
        <taxon>Zoarces</taxon>
    </lineage>
</organism>
<dbReference type="InterPro" id="IPR002223">
    <property type="entry name" value="Kunitz_BPTI"/>
</dbReference>
<dbReference type="InterPro" id="IPR013783">
    <property type="entry name" value="Ig-like_fold"/>
</dbReference>
<name>A0AAW1FB16_ZOAVI</name>
<dbReference type="GO" id="GO:0004867">
    <property type="term" value="F:serine-type endopeptidase inhibitor activity"/>
    <property type="evidence" value="ECO:0007669"/>
    <property type="project" value="InterPro"/>
</dbReference>
<protein>
    <recommendedName>
        <fullName evidence="14">Kunitz-type protease inhibitor 1-like</fullName>
    </recommendedName>
</protein>
<evidence type="ECO:0000256" key="5">
    <source>
        <dbReference type="ARBA" id="ARBA00023157"/>
    </source>
</evidence>
<feature type="signal peptide" evidence="9">
    <location>
        <begin position="1"/>
        <end position="24"/>
    </location>
</feature>
<dbReference type="PROSITE" id="PS01209">
    <property type="entry name" value="LDLRA_1"/>
    <property type="match status" value="1"/>
</dbReference>
<evidence type="ECO:0000256" key="8">
    <source>
        <dbReference type="SAM" id="Phobius"/>
    </source>
</evidence>
<dbReference type="GO" id="GO:0005886">
    <property type="term" value="C:plasma membrane"/>
    <property type="evidence" value="ECO:0007669"/>
    <property type="project" value="TreeGrafter"/>
</dbReference>
<dbReference type="EMBL" id="JBCEZU010000089">
    <property type="protein sequence ID" value="KAK9531992.1"/>
    <property type="molecule type" value="Genomic_DNA"/>
</dbReference>
<dbReference type="SUPFAM" id="SSF57424">
    <property type="entry name" value="LDL receptor-like module"/>
    <property type="match status" value="1"/>
</dbReference>
<dbReference type="GO" id="GO:0008544">
    <property type="term" value="P:epidermis development"/>
    <property type="evidence" value="ECO:0007669"/>
    <property type="project" value="TreeGrafter"/>
</dbReference>
<evidence type="ECO:0000256" key="2">
    <source>
        <dbReference type="ARBA" id="ARBA00022729"/>
    </source>
</evidence>
<keyword evidence="4 8" id="KW-0472">Membrane</keyword>
<dbReference type="SMART" id="SM00765">
    <property type="entry name" value="MANEC"/>
    <property type="match status" value="1"/>
</dbReference>
<dbReference type="Pfam" id="PF22352">
    <property type="entry name" value="K319L-like_PKD"/>
    <property type="match status" value="1"/>
</dbReference>
<evidence type="ECO:0000313" key="12">
    <source>
        <dbReference type="EMBL" id="KAK9531992.1"/>
    </source>
</evidence>
<dbReference type="PROSITE" id="PS00280">
    <property type="entry name" value="BPTI_KUNITZ_1"/>
    <property type="match status" value="2"/>
</dbReference>
<dbReference type="InterPro" id="IPR002172">
    <property type="entry name" value="LDrepeatLR_classA_rpt"/>
</dbReference>
<dbReference type="CDD" id="cd22623">
    <property type="entry name" value="Kunitz_HAI1_1-like"/>
    <property type="match status" value="1"/>
</dbReference>
<dbReference type="PROSITE" id="PS50279">
    <property type="entry name" value="BPTI_KUNITZ_2"/>
    <property type="match status" value="2"/>
</dbReference>
<keyword evidence="5 7" id="KW-1015">Disulfide bond</keyword>
<dbReference type="InterPro" id="IPR013980">
    <property type="entry name" value="MANSC_dom"/>
</dbReference>
<keyword evidence="6" id="KW-0325">Glycoprotein</keyword>
<dbReference type="PRINTS" id="PR00759">
    <property type="entry name" value="BASICPTASE"/>
</dbReference>
<dbReference type="Pfam" id="PF00014">
    <property type="entry name" value="Kunitz_BPTI"/>
    <property type="match status" value="2"/>
</dbReference>
<dbReference type="PANTHER" id="PTHR46750:SF1">
    <property type="entry name" value="KUNITZ-TYPE PROTEASE INHIBITOR 1"/>
    <property type="match status" value="1"/>
</dbReference>
<evidence type="ECO:0008006" key="14">
    <source>
        <dbReference type="Google" id="ProtNLM"/>
    </source>
</evidence>
<dbReference type="InterPro" id="IPR011106">
    <property type="entry name" value="MANSC_N"/>
</dbReference>
<evidence type="ECO:0000256" key="3">
    <source>
        <dbReference type="ARBA" id="ARBA00022989"/>
    </source>
</evidence>
<evidence type="ECO:0000259" key="11">
    <source>
        <dbReference type="PROSITE" id="PS50986"/>
    </source>
</evidence>
<proteinExistence type="predicted"/>
<feature type="chain" id="PRO_5043968265" description="Kunitz-type protease inhibitor 1-like" evidence="9">
    <location>
        <begin position="25"/>
        <end position="505"/>
    </location>
</feature>
<dbReference type="SUPFAM" id="SSF49299">
    <property type="entry name" value="PKD domain"/>
    <property type="match status" value="1"/>
</dbReference>
<dbReference type="InterPro" id="IPR023415">
    <property type="entry name" value="LDLR_class-A_CS"/>
</dbReference>
<accession>A0AAW1FB16</accession>
<feature type="domain" description="MANSC" evidence="11">
    <location>
        <begin position="37"/>
        <end position="121"/>
    </location>
</feature>
<dbReference type="InterPro" id="IPR035986">
    <property type="entry name" value="PKD_dom_sf"/>
</dbReference>
<keyword evidence="13" id="KW-1185">Reference proteome</keyword>
<dbReference type="SUPFAM" id="SSF57362">
    <property type="entry name" value="BPTI-like"/>
    <property type="match status" value="2"/>
</dbReference>
<feature type="domain" description="BPTI/Kunitz inhibitor" evidence="10">
    <location>
        <begin position="242"/>
        <end position="292"/>
    </location>
</feature>
<comment type="caution">
    <text evidence="12">The sequence shown here is derived from an EMBL/GenBank/DDBJ whole genome shotgun (WGS) entry which is preliminary data.</text>
</comment>
<dbReference type="PANTHER" id="PTHR46750">
    <property type="entry name" value="KUNITZ-TYPE PROTEASE INHIBITOR 1"/>
    <property type="match status" value="1"/>
</dbReference>
<evidence type="ECO:0000256" key="6">
    <source>
        <dbReference type="ARBA" id="ARBA00023180"/>
    </source>
</evidence>
<comment type="subcellular location">
    <subcellularLocation>
        <location evidence="1">Membrane</location>
    </subcellularLocation>
</comment>
<sequence>MPPSSSSLLLLLLLPLLLLLLTGAEEDADCSGTFRAGQEDFVLDAEDAVKEGAALLSTAHVRSVEACRSACCGSLRCNLALLEPRGTGAEAAEHRVCVLFDCIHRNRFVCRFVNQEGYLSYIRESVFQMYLRGPQGSGDELLPIAITPRDVIIQPGEAVTLGGLQSLALGDAHIDKYHWILQSGDGNVTMEDTGQSDQVRLSHLQPGSYVFQLIVTDSNKQRSRPANVSVLVLGPQQSSSFCLSPVKVGLCRASFPRWHYDAVTGVCDHFLFGGCKSNSNNFLSKDECLSACRGVTASSERSINLPTAEECGAACHPDQLICGDCCLDRSLECDGVKQCSDGSDEEHCSKLNRTLNRLLSIDVNQKKARCAESPLTGPCRASFTRWYYDPLNRKCSRFTFGGCDGNDNNFEEEDECSDTCRGVTEHDVFFRALFERHESEDESDSGNIALAVCLSVAILALLAVLTYCFLKSRKERSHRPVATGPAHVALSEQDTLVYNSTTKPV</sequence>
<dbReference type="AlphaFoldDB" id="A0AAW1FB16"/>
<keyword evidence="2 9" id="KW-0732">Signal</keyword>
<feature type="disulfide bond" evidence="7">
    <location>
        <begin position="333"/>
        <end position="348"/>
    </location>
</feature>
<dbReference type="Gene3D" id="2.60.40.10">
    <property type="entry name" value="Immunoglobulins"/>
    <property type="match status" value="1"/>
</dbReference>
<dbReference type="Gene3D" id="4.10.410.10">
    <property type="entry name" value="Pancreatic trypsin inhibitor Kunitz domain"/>
    <property type="match status" value="2"/>
</dbReference>
<evidence type="ECO:0000256" key="9">
    <source>
        <dbReference type="SAM" id="SignalP"/>
    </source>
</evidence>
<dbReference type="CDD" id="cd00112">
    <property type="entry name" value="LDLa"/>
    <property type="match status" value="1"/>
</dbReference>
<feature type="domain" description="BPTI/Kunitz inhibitor" evidence="10">
    <location>
        <begin position="370"/>
        <end position="420"/>
    </location>
</feature>
<evidence type="ECO:0000256" key="1">
    <source>
        <dbReference type="ARBA" id="ARBA00004370"/>
    </source>
</evidence>
<dbReference type="CDD" id="cd00146">
    <property type="entry name" value="PKD"/>
    <property type="match status" value="1"/>
</dbReference>
<dbReference type="InterPro" id="IPR036055">
    <property type="entry name" value="LDL_receptor-like_sf"/>
</dbReference>
<dbReference type="FunFam" id="4.10.410.10:FF:000006">
    <property type="entry name" value="Serine peptidase inhibitor, Kunitz type 1"/>
    <property type="match status" value="2"/>
</dbReference>
<comment type="caution">
    <text evidence="7">Lacks conserved residue(s) required for the propagation of feature annotation.</text>
</comment>
<keyword evidence="3 8" id="KW-1133">Transmembrane helix</keyword>
<dbReference type="InterPro" id="IPR036880">
    <property type="entry name" value="Kunitz_BPTI_sf"/>
</dbReference>
<feature type="transmembrane region" description="Helical" evidence="8">
    <location>
        <begin position="448"/>
        <end position="470"/>
    </location>
</feature>
<evidence type="ECO:0000259" key="10">
    <source>
        <dbReference type="PROSITE" id="PS50279"/>
    </source>
</evidence>
<reference evidence="12 13" key="1">
    <citation type="journal article" date="2024" name="Genome Biol. Evol.">
        <title>Chromosome-level genome assembly of the viviparous eelpout Zoarces viviparus.</title>
        <authorList>
            <person name="Fuhrmann N."/>
            <person name="Brasseur M.V."/>
            <person name="Bakowski C.E."/>
            <person name="Podsiadlowski L."/>
            <person name="Prost S."/>
            <person name="Krehenwinkel H."/>
            <person name="Mayer C."/>
        </authorList>
    </citation>
    <scope>NUCLEOTIDE SEQUENCE [LARGE SCALE GENOMIC DNA]</scope>
    <source>
        <strain evidence="12">NO-MEL_2022_Ind0_liver</strain>
    </source>
</reference>
<dbReference type="GO" id="GO:0060429">
    <property type="term" value="P:epithelium development"/>
    <property type="evidence" value="ECO:0007669"/>
    <property type="project" value="TreeGrafter"/>
</dbReference>
<keyword evidence="8" id="KW-0812">Transmembrane</keyword>
<evidence type="ECO:0000256" key="4">
    <source>
        <dbReference type="ARBA" id="ARBA00023136"/>
    </source>
</evidence>
<dbReference type="PROSITE" id="PS50068">
    <property type="entry name" value="LDLRA_2"/>
    <property type="match status" value="1"/>
</dbReference>